<dbReference type="HOGENOM" id="CLU_053827_1_1_6"/>
<dbReference type="EMBL" id="CP003837">
    <property type="protein sequence ID" value="AGH44681.1"/>
    <property type="molecule type" value="Genomic_DNA"/>
</dbReference>
<organism evidence="1 2">
    <name type="scientific">Paraglaciecola psychrophila 170</name>
    <dbReference type="NCBI Taxonomy" id="1129794"/>
    <lineage>
        <taxon>Bacteria</taxon>
        <taxon>Pseudomonadati</taxon>
        <taxon>Pseudomonadota</taxon>
        <taxon>Gammaproteobacteria</taxon>
        <taxon>Alteromonadales</taxon>
        <taxon>Alteromonadaceae</taxon>
        <taxon>Paraglaciecola</taxon>
    </lineage>
</organism>
<dbReference type="KEGG" id="gps:C427_2572"/>
<reference evidence="1 2" key="1">
    <citation type="journal article" date="2013" name="Genome Announc.">
        <title>Complete Genome Sequence of Glaciecola psychrophila Strain 170T.</title>
        <authorList>
            <person name="Yin J."/>
            <person name="Chen J."/>
            <person name="Liu G."/>
            <person name="Yu Y."/>
            <person name="Song L."/>
            <person name="Wang X."/>
            <person name="Qu X."/>
        </authorList>
    </citation>
    <scope>NUCLEOTIDE SEQUENCE [LARGE SCALE GENOMIC DNA]</scope>
    <source>
        <strain evidence="1 2">170</strain>
    </source>
</reference>
<gene>
    <name evidence="1" type="ORF">C427_2572</name>
</gene>
<sequence>MHLVLHVDVLKAQGWSDKQVVSSWQTVYKGTLLTPKFKRDETLSQGELISLNETIEIQRKRLYDISWLCVISMNILPEKQQRR</sequence>
<dbReference type="PATRIC" id="fig|1129794.4.peg.2551"/>
<name>M4RM94_9ALTE</name>
<evidence type="ECO:0000313" key="2">
    <source>
        <dbReference type="Proteomes" id="UP000011864"/>
    </source>
</evidence>
<dbReference type="Proteomes" id="UP000011864">
    <property type="component" value="Chromosome"/>
</dbReference>
<dbReference type="STRING" id="1129794.C427_2572"/>
<accession>M4RM94</accession>
<dbReference type="AlphaFoldDB" id="M4RM94"/>
<evidence type="ECO:0000313" key="1">
    <source>
        <dbReference type="EMBL" id="AGH44681.1"/>
    </source>
</evidence>
<proteinExistence type="predicted"/>
<keyword evidence="2" id="KW-1185">Reference proteome</keyword>
<protein>
    <submittedName>
        <fullName evidence="1">Uncharacterized protein</fullName>
    </submittedName>
</protein>